<reference evidence="4" key="2">
    <citation type="journal article" date="2023" name="IMA Fungus">
        <title>Comparative genomic study of the Penicillium genus elucidates a diverse pangenome and 15 lateral gene transfer events.</title>
        <authorList>
            <person name="Petersen C."/>
            <person name="Sorensen T."/>
            <person name="Nielsen M.R."/>
            <person name="Sondergaard T.E."/>
            <person name="Sorensen J.L."/>
            <person name="Fitzpatrick D.A."/>
            <person name="Frisvad J.C."/>
            <person name="Nielsen K.L."/>
        </authorList>
    </citation>
    <scope>NUCLEOTIDE SEQUENCE</scope>
    <source>
        <strain evidence="4">IBT 30761</strain>
    </source>
</reference>
<name>A0A9W9K1X8_9EURO</name>
<feature type="chain" id="PRO_5040811505" evidence="3">
    <location>
        <begin position="24"/>
        <end position="602"/>
    </location>
</feature>
<accession>A0A9W9K1X8</accession>
<proteinExistence type="predicted"/>
<dbReference type="EMBL" id="JAPQKI010000009">
    <property type="protein sequence ID" value="KAJ5089790.1"/>
    <property type="molecule type" value="Genomic_DNA"/>
</dbReference>
<dbReference type="PANTHER" id="PTHR33321">
    <property type="match status" value="1"/>
</dbReference>
<feature type="signal peptide" evidence="3">
    <location>
        <begin position="1"/>
        <end position="23"/>
    </location>
</feature>
<sequence length="602" mass="69725">MNMRLLASWHLIVLLISCHSAKGDWHVNVDQWNKVRPSRDNIKTIPDATQNKSSDWTLDIRYPHPQSPRTPDFWSDLPVRDDIRFHIEQTCTQSLSSCNFILPEVATVIPEALNNVFKYLYTPPAPGHYHRGGPREIRNSFTPAPPEINSITISIDNSVVERGGERVAGYTEPAEPSSSHRKLHLKLDWFQQSLIDPKSWQSRRLLRAVLAQILTHELTHVYQHKLPASSYGIIRVKKAKPLPKGLAEGIATFVTLKSDLKWQGYQRPKSKNELPARWDYGYQHTAFFLLWLEEFKAGEGAVAVLNDLVLRDYYWGEYGNEDGGTRFWIELFGASPEVLWAEYIHYVEKHCSSHGKVRYLGRGLFDWSRYDISARKIFGLLKGSLKESVSYATPLFQFLNWKFFINTCWQAFWFAGANYYILQLVAFFKYVGHFFTYIKYYVQGLWDIRPLNSQTLSNGLLLCRKILFAIGGFLKNALRVLNLGLRILINIATKLGCSVFILWVLSKWCRAFFWPFFTSSEEPGSPLPRQQYRPHLHQPEVEPQTRPQHRRPSSSAQPPPRVNKASFIHRDPSPLLLLHLPRHLHLRPWRRPYPTTGPQAVK</sequence>
<dbReference type="InterPro" id="IPR007541">
    <property type="entry name" value="Uncharacterised_BSP"/>
</dbReference>
<dbReference type="PROSITE" id="PS51257">
    <property type="entry name" value="PROKAR_LIPOPROTEIN"/>
    <property type="match status" value="1"/>
</dbReference>
<dbReference type="GeneID" id="81359945"/>
<evidence type="ECO:0000256" key="2">
    <source>
        <dbReference type="SAM" id="Phobius"/>
    </source>
</evidence>
<evidence type="ECO:0000313" key="4">
    <source>
        <dbReference type="EMBL" id="KAJ5089790.1"/>
    </source>
</evidence>
<feature type="transmembrane region" description="Helical" evidence="2">
    <location>
        <begin position="484"/>
        <end position="505"/>
    </location>
</feature>
<dbReference type="Pfam" id="PF04450">
    <property type="entry name" value="BSP"/>
    <property type="match status" value="1"/>
</dbReference>
<protein>
    <submittedName>
        <fullName evidence="4">Uncharacterized protein</fullName>
    </submittedName>
</protein>
<keyword evidence="2" id="KW-0812">Transmembrane</keyword>
<evidence type="ECO:0000256" key="3">
    <source>
        <dbReference type="SAM" id="SignalP"/>
    </source>
</evidence>
<evidence type="ECO:0000256" key="1">
    <source>
        <dbReference type="SAM" id="MobiDB-lite"/>
    </source>
</evidence>
<evidence type="ECO:0000313" key="5">
    <source>
        <dbReference type="Proteomes" id="UP001149074"/>
    </source>
</evidence>
<organism evidence="4 5">
    <name type="scientific">Penicillium argentinense</name>
    <dbReference type="NCBI Taxonomy" id="1131581"/>
    <lineage>
        <taxon>Eukaryota</taxon>
        <taxon>Fungi</taxon>
        <taxon>Dikarya</taxon>
        <taxon>Ascomycota</taxon>
        <taxon>Pezizomycotina</taxon>
        <taxon>Eurotiomycetes</taxon>
        <taxon>Eurotiomycetidae</taxon>
        <taxon>Eurotiales</taxon>
        <taxon>Aspergillaceae</taxon>
        <taxon>Penicillium</taxon>
    </lineage>
</organism>
<dbReference type="AlphaFoldDB" id="A0A9W9K1X8"/>
<dbReference type="Proteomes" id="UP001149074">
    <property type="component" value="Unassembled WGS sequence"/>
</dbReference>
<gene>
    <name evidence="4" type="ORF">N7532_008474</name>
</gene>
<feature type="region of interest" description="Disordered" evidence="1">
    <location>
        <begin position="539"/>
        <end position="564"/>
    </location>
</feature>
<keyword evidence="2" id="KW-0472">Membrane</keyword>
<comment type="caution">
    <text evidence="4">The sequence shown here is derived from an EMBL/GenBank/DDBJ whole genome shotgun (WGS) entry which is preliminary data.</text>
</comment>
<feature type="transmembrane region" description="Helical" evidence="2">
    <location>
        <begin position="412"/>
        <end position="438"/>
    </location>
</feature>
<dbReference type="RefSeq" id="XP_056471772.1">
    <property type="nucleotide sequence ID" value="XM_056620966.1"/>
</dbReference>
<keyword evidence="3" id="KW-0732">Signal</keyword>
<dbReference type="OrthoDB" id="4364703at2759"/>
<dbReference type="PANTHER" id="PTHR33321:SF12">
    <property type="entry name" value="PLANT BASIC SECRETORY PROTEIN (BSP) FAMILY PROTEIN"/>
    <property type="match status" value="1"/>
</dbReference>
<reference evidence="4" key="1">
    <citation type="submission" date="2022-11" db="EMBL/GenBank/DDBJ databases">
        <authorList>
            <person name="Petersen C."/>
        </authorList>
    </citation>
    <scope>NUCLEOTIDE SEQUENCE</scope>
    <source>
        <strain evidence="4">IBT 30761</strain>
    </source>
</reference>
<keyword evidence="2" id="KW-1133">Transmembrane helix</keyword>
<keyword evidence="5" id="KW-1185">Reference proteome</keyword>